<dbReference type="GO" id="GO:0140662">
    <property type="term" value="F:ATP-dependent protein folding chaperone"/>
    <property type="evidence" value="ECO:0007669"/>
    <property type="project" value="InterPro"/>
</dbReference>
<dbReference type="PANTHER" id="PTHR14187:SF5">
    <property type="entry name" value="HEAT SHOCK 70 KDA PROTEIN 12A"/>
    <property type="match status" value="1"/>
</dbReference>
<dbReference type="SUPFAM" id="SSF53067">
    <property type="entry name" value="Actin-like ATPase domain"/>
    <property type="match status" value="2"/>
</dbReference>
<dbReference type="Pfam" id="PF00012">
    <property type="entry name" value="HSP70"/>
    <property type="match status" value="1"/>
</dbReference>
<evidence type="ECO:0000313" key="5">
    <source>
        <dbReference type="Proteomes" id="UP001186944"/>
    </source>
</evidence>
<protein>
    <recommendedName>
        <fullName evidence="6">Heat shock 70 kDa protein 12A</fullName>
    </recommendedName>
</protein>
<comment type="similarity">
    <text evidence="1">Belongs to the heat shock protein 70 family.</text>
</comment>
<evidence type="ECO:0000313" key="4">
    <source>
        <dbReference type="EMBL" id="KAK3099585.1"/>
    </source>
</evidence>
<evidence type="ECO:0000256" key="1">
    <source>
        <dbReference type="ARBA" id="ARBA00007381"/>
    </source>
</evidence>
<name>A0AA88YDW2_PINIB</name>
<keyword evidence="5" id="KW-1185">Reference proteome</keyword>
<reference evidence="4" key="1">
    <citation type="submission" date="2019-08" db="EMBL/GenBank/DDBJ databases">
        <title>The improved chromosome-level genome for the pearl oyster Pinctada fucata martensii using PacBio sequencing and Hi-C.</title>
        <authorList>
            <person name="Zheng Z."/>
        </authorList>
    </citation>
    <scope>NUCLEOTIDE SEQUENCE</scope>
    <source>
        <strain evidence="4">ZZ-2019</strain>
        <tissue evidence="4">Adductor muscle</tissue>
    </source>
</reference>
<keyword evidence="2" id="KW-0547">Nucleotide-binding</keyword>
<sequence>MAVKAPTSVLFSPDGTFKAFGFEAEEFFSDDTKEDRDQYYFFKNFKMILYKDKEISRHTQLKDISGVKSLPAIDVFSSVIKYFCSLLMDKIMLQFSEGGKIEADDIFWVLTVPAIWGLKAKCFMREAAEMAGIKSNQLALALEPEAASLACRQIPTTVVTKDSGKKVVGTFKEGSRYLVLDLGGGTIDLTAHEIIERGGLKEIHQASGGNWGGTSVNQKFIEFLAKLLGDGAIERIRRNEPADWLEVIDNFEQKKCTYNFNGNENISLRVPVSVSEVLKTKQPLTGPNVYFKRDKLTIAPELFMSFFEESLEMICKSVRDTLDSLSGVQSILIVGGFADCNLVIQKLRSEFENYTVLVPEEPRLAVLKGAVMHGMDPYTIRTRVCRYTYGIPTQRRFREWQDPEEKKRAEPDGKIYCDDIFEKHVERGETIVMGKYKEAKEYCTVRKDQKMVALELYASSDANPTFVTDESCYHIGMVEINLENNVNDGRVLVSLNVGGTEIEIQAKEYATGKVSTALCNFLG</sequence>
<dbReference type="InterPro" id="IPR013126">
    <property type="entry name" value="Hsp_70_fam"/>
</dbReference>
<comment type="caution">
    <text evidence="4">The sequence shown here is derived from an EMBL/GenBank/DDBJ whole genome shotgun (WGS) entry which is preliminary data.</text>
</comment>
<dbReference type="Proteomes" id="UP001186944">
    <property type="component" value="Unassembled WGS sequence"/>
</dbReference>
<keyword evidence="3" id="KW-0067">ATP-binding</keyword>
<dbReference type="GO" id="GO:0005524">
    <property type="term" value="F:ATP binding"/>
    <property type="evidence" value="ECO:0007669"/>
    <property type="project" value="UniProtKB-KW"/>
</dbReference>
<dbReference type="EMBL" id="VSWD01000006">
    <property type="protein sequence ID" value="KAK3099585.1"/>
    <property type="molecule type" value="Genomic_DNA"/>
</dbReference>
<dbReference type="PANTHER" id="PTHR14187">
    <property type="entry name" value="ALPHA KINASE/ELONGATION FACTOR 2 KINASE"/>
    <property type="match status" value="1"/>
</dbReference>
<evidence type="ECO:0000256" key="2">
    <source>
        <dbReference type="ARBA" id="ARBA00022741"/>
    </source>
</evidence>
<proteinExistence type="inferred from homology"/>
<gene>
    <name evidence="4" type="ORF">FSP39_006557</name>
</gene>
<evidence type="ECO:0000256" key="3">
    <source>
        <dbReference type="ARBA" id="ARBA00022840"/>
    </source>
</evidence>
<dbReference type="InterPro" id="IPR043129">
    <property type="entry name" value="ATPase_NBD"/>
</dbReference>
<dbReference type="AlphaFoldDB" id="A0AA88YDW2"/>
<accession>A0AA88YDW2</accession>
<dbReference type="CDD" id="cd10229">
    <property type="entry name" value="ASKHA_NBD_HSP70_HSPA12"/>
    <property type="match status" value="1"/>
</dbReference>
<dbReference type="Gene3D" id="3.90.640.10">
    <property type="entry name" value="Actin, Chain A, domain 4"/>
    <property type="match status" value="1"/>
</dbReference>
<organism evidence="4 5">
    <name type="scientific">Pinctada imbricata</name>
    <name type="common">Atlantic pearl-oyster</name>
    <name type="synonym">Pinctada martensii</name>
    <dbReference type="NCBI Taxonomy" id="66713"/>
    <lineage>
        <taxon>Eukaryota</taxon>
        <taxon>Metazoa</taxon>
        <taxon>Spiralia</taxon>
        <taxon>Lophotrochozoa</taxon>
        <taxon>Mollusca</taxon>
        <taxon>Bivalvia</taxon>
        <taxon>Autobranchia</taxon>
        <taxon>Pteriomorphia</taxon>
        <taxon>Pterioida</taxon>
        <taxon>Pterioidea</taxon>
        <taxon>Pteriidae</taxon>
        <taxon>Pinctada</taxon>
    </lineage>
</organism>
<dbReference type="Gene3D" id="3.30.420.40">
    <property type="match status" value="2"/>
</dbReference>
<evidence type="ECO:0008006" key="6">
    <source>
        <dbReference type="Google" id="ProtNLM"/>
    </source>
</evidence>